<dbReference type="STRING" id="94128.A0A2A3E5C3"/>
<dbReference type="Gene3D" id="1.10.555.10">
    <property type="entry name" value="Rho GTPase activation protein"/>
    <property type="match status" value="1"/>
</dbReference>
<dbReference type="OrthoDB" id="19923at2759"/>
<keyword evidence="4" id="KW-1185">Reference proteome</keyword>
<dbReference type="PROSITE" id="PS50191">
    <property type="entry name" value="CRAL_TRIO"/>
    <property type="match status" value="1"/>
</dbReference>
<dbReference type="GO" id="GO:0005096">
    <property type="term" value="F:GTPase activator activity"/>
    <property type="evidence" value="ECO:0007669"/>
    <property type="project" value="TreeGrafter"/>
</dbReference>
<dbReference type="InterPro" id="IPR036865">
    <property type="entry name" value="CRAL-TRIO_dom_sf"/>
</dbReference>
<dbReference type="Gene3D" id="3.40.525.10">
    <property type="entry name" value="CRAL-TRIO lipid binding domain"/>
    <property type="match status" value="1"/>
</dbReference>
<dbReference type="Pfam" id="PF00620">
    <property type="entry name" value="RhoGAP"/>
    <property type="match status" value="1"/>
</dbReference>
<evidence type="ECO:0000259" key="2">
    <source>
        <dbReference type="PROSITE" id="PS50238"/>
    </source>
</evidence>
<reference evidence="3 4" key="1">
    <citation type="submission" date="2014-07" db="EMBL/GenBank/DDBJ databases">
        <title>Genomic and transcriptomic analysis on Apis cerana provide comprehensive insights into honey bee biology.</title>
        <authorList>
            <person name="Diao Q."/>
            <person name="Sun L."/>
            <person name="Zheng H."/>
            <person name="Zheng H."/>
            <person name="Xu S."/>
            <person name="Wang S."/>
            <person name="Zeng Z."/>
            <person name="Hu F."/>
            <person name="Su S."/>
            <person name="Wu J."/>
        </authorList>
    </citation>
    <scope>NUCLEOTIDE SEQUENCE [LARGE SCALE GENOMIC DNA]</scope>
    <source>
        <tissue evidence="3">Pupae without intestine</tissue>
    </source>
</reference>
<dbReference type="InterPro" id="IPR000198">
    <property type="entry name" value="RhoGAP_dom"/>
</dbReference>
<proteinExistence type="predicted"/>
<dbReference type="GO" id="GO:0007264">
    <property type="term" value="P:small GTPase-mediated signal transduction"/>
    <property type="evidence" value="ECO:0007669"/>
    <property type="project" value="TreeGrafter"/>
</dbReference>
<dbReference type="SUPFAM" id="SSF48350">
    <property type="entry name" value="GTPase activation domain, GAP"/>
    <property type="match status" value="1"/>
</dbReference>
<feature type="domain" description="Rho-GAP" evidence="2">
    <location>
        <begin position="387"/>
        <end position="559"/>
    </location>
</feature>
<dbReference type="SMART" id="SM00516">
    <property type="entry name" value="SEC14"/>
    <property type="match status" value="1"/>
</dbReference>
<dbReference type="GO" id="GO:0005737">
    <property type="term" value="C:cytoplasm"/>
    <property type="evidence" value="ECO:0007669"/>
    <property type="project" value="TreeGrafter"/>
</dbReference>
<evidence type="ECO:0000313" key="3">
    <source>
        <dbReference type="EMBL" id="PBC26271.1"/>
    </source>
</evidence>
<dbReference type="EMBL" id="KZ288400">
    <property type="protein sequence ID" value="PBC26271.1"/>
    <property type="molecule type" value="Genomic_DNA"/>
</dbReference>
<accession>A0A2A3E5C3</accession>
<evidence type="ECO:0000259" key="1">
    <source>
        <dbReference type="PROSITE" id="PS50191"/>
    </source>
</evidence>
<name>A0A2A3E5C3_APICC</name>
<dbReference type="PANTHER" id="PTHR45808">
    <property type="entry name" value="RHO GTPASE-ACTIVATING PROTEIN 68F"/>
    <property type="match status" value="1"/>
</dbReference>
<organism evidence="3 4">
    <name type="scientific">Apis cerana cerana</name>
    <name type="common">Oriental honeybee</name>
    <dbReference type="NCBI Taxonomy" id="94128"/>
    <lineage>
        <taxon>Eukaryota</taxon>
        <taxon>Metazoa</taxon>
        <taxon>Ecdysozoa</taxon>
        <taxon>Arthropoda</taxon>
        <taxon>Hexapoda</taxon>
        <taxon>Insecta</taxon>
        <taxon>Pterygota</taxon>
        <taxon>Neoptera</taxon>
        <taxon>Endopterygota</taxon>
        <taxon>Hymenoptera</taxon>
        <taxon>Apocrita</taxon>
        <taxon>Aculeata</taxon>
        <taxon>Apoidea</taxon>
        <taxon>Anthophila</taxon>
        <taxon>Apidae</taxon>
        <taxon>Apis</taxon>
    </lineage>
</organism>
<dbReference type="SUPFAM" id="SSF52087">
    <property type="entry name" value="CRAL/TRIO domain"/>
    <property type="match status" value="1"/>
</dbReference>
<dbReference type="GO" id="GO:2001136">
    <property type="term" value="P:negative regulation of endocytic recycling"/>
    <property type="evidence" value="ECO:0007669"/>
    <property type="project" value="TreeGrafter"/>
</dbReference>
<dbReference type="InterPro" id="IPR008936">
    <property type="entry name" value="Rho_GTPase_activation_prot"/>
</dbReference>
<dbReference type="Proteomes" id="UP000242457">
    <property type="component" value="Unassembled WGS sequence"/>
</dbReference>
<dbReference type="InterPro" id="IPR001251">
    <property type="entry name" value="CRAL-TRIO_dom"/>
</dbReference>
<evidence type="ECO:0000313" key="4">
    <source>
        <dbReference type="Proteomes" id="UP000242457"/>
    </source>
</evidence>
<dbReference type="CDD" id="cd00170">
    <property type="entry name" value="SEC14"/>
    <property type="match status" value="1"/>
</dbReference>
<dbReference type="AlphaFoldDB" id="A0A2A3E5C3"/>
<dbReference type="Pfam" id="PF13716">
    <property type="entry name" value="CRAL_TRIO_2"/>
    <property type="match status" value="1"/>
</dbReference>
<dbReference type="PROSITE" id="PS50238">
    <property type="entry name" value="RHOGAP"/>
    <property type="match status" value="1"/>
</dbReference>
<dbReference type="SMART" id="SM00324">
    <property type="entry name" value="RhoGAP"/>
    <property type="match status" value="1"/>
</dbReference>
<protein>
    <submittedName>
        <fullName evidence="3">Rho GTPase-activating protein</fullName>
    </submittedName>
</protein>
<dbReference type="PANTHER" id="PTHR45808:SF2">
    <property type="entry name" value="RHO GTPASE-ACTIVATING PROTEIN 68F"/>
    <property type="match status" value="1"/>
</dbReference>
<sequence>MEADYQPTLNPTRTLTDNNAHTSVCIIAIANEVEDPYPSLSDYHDYEPNLEFDDTELQTTSNNAVQLLEEKLDLISSAGTRINYLESPVSDGTIEENFEEALVDAPVIKSATKCHGIWGLAGELCRSLYGLLLHGITMHKSQVAEDLAALDGELADEEDYLDISRYGIVEVVGDDNAGRKVIVVSACKLPPVGKETFNYAKLLRYLTHTLDTFVEQDYSLVYFHYGLTSKNKPPLSWLWQAYKAFDRKYKKNLKALYLVHPTNFIRIVWQIFKPAISAKFGRKMMYVNYLEELAQYINLDQLIIPPQVIEHNEQLMLKNKKNLPTSPPQSTVTTPVGTTQFGASLTFIKENNNGDPIPPIVRQCIEFLDMPDGIFITYCHNLTEKFLDIRNICYLLKNNIIIYILLCYSVFIALETEGIFRRSANVAVVKELQNRCNQGLPIDFQGDPHIAAVLLKTFLRELDEPLMTYDLYDEITQFQALSKDERPRRVKILVLEKLPEDNYQVMDRCDLNKMTSSNLAVVFGPNLVRAPPSRGMSLSAIGPINQFIDFLFTHQDKIFII</sequence>
<gene>
    <name evidence="3" type="ORF">APICC_01393</name>
</gene>
<feature type="domain" description="CRAL-TRIO" evidence="1">
    <location>
        <begin position="159"/>
        <end position="316"/>
    </location>
</feature>